<dbReference type="AlphaFoldDB" id="U9TS91"/>
<gene>
    <name evidence="1" type="ORF">GLOINDRAFT_29588</name>
</gene>
<dbReference type="EMBL" id="KI287235">
    <property type="protein sequence ID" value="ESA10312.1"/>
    <property type="molecule type" value="Genomic_DNA"/>
</dbReference>
<accession>U9TS91</accession>
<name>U9TS91_RHIID</name>
<evidence type="ECO:0000313" key="1">
    <source>
        <dbReference type="EMBL" id="ESA10312.1"/>
    </source>
</evidence>
<protein>
    <submittedName>
        <fullName evidence="1">Uncharacterized protein</fullName>
    </submittedName>
</protein>
<sequence>MSLEEKVDEVYNARIEAIDNLVVERDDLDCLERKKKYLIVEHKQIKEKVGGKREKNNTIKTSEKVEALIFNFINLEIKVVD</sequence>
<dbReference type="HOGENOM" id="CLU_2575078_0_0_1"/>
<reference evidence="1" key="1">
    <citation type="submission" date="2013-07" db="EMBL/GenBank/DDBJ databases">
        <title>The genome of an arbuscular mycorrhizal fungus provides insights into the evolution of the oldest plant symbiosis.</title>
        <authorList>
            <consortium name="DOE Joint Genome Institute"/>
            <person name="Tisserant E."/>
            <person name="Malbreil M."/>
            <person name="Kuo A."/>
            <person name="Kohler A."/>
            <person name="Symeonidi A."/>
            <person name="Balestrini R."/>
            <person name="Charron P."/>
            <person name="Duensing N."/>
            <person name="Frei-dit-Frey N."/>
            <person name="Gianinazzi-Pearson V."/>
            <person name="Gilbert B."/>
            <person name="Handa Y."/>
            <person name="Hijri M."/>
            <person name="Kaul R."/>
            <person name="Kawaguchi M."/>
            <person name="Krajinski F."/>
            <person name="Lammers P."/>
            <person name="Lapierre D."/>
            <person name="Masclaux F.G."/>
            <person name="Murat C."/>
            <person name="Morin E."/>
            <person name="Ndikumana S."/>
            <person name="Pagni M."/>
            <person name="Petitpierre D."/>
            <person name="Requena N."/>
            <person name="Rosikiewicz P."/>
            <person name="Riley R."/>
            <person name="Saito K."/>
            <person name="San Clemente H."/>
            <person name="Shapiro H."/>
            <person name="van Tuinen D."/>
            <person name="Becard G."/>
            <person name="Bonfante P."/>
            <person name="Paszkowski U."/>
            <person name="Shachar-Hill Y."/>
            <person name="Young J.P."/>
            <person name="Sanders I.R."/>
            <person name="Henrissat B."/>
            <person name="Rensing S.A."/>
            <person name="Grigoriev I.V."/>
            <person name="Corradi N."/>
            <person name="Roux C."/>
            <person name="Martin F."/>
        </authorList>
    </citation>
    <scope>NUCLEOTIDE SEQUENCE</scope>
    <source>
        <strain evidence="1">DAOM 197198</strain>
    </source>
</reference>
<proteinExistence type="predicted"/>
<organism evidence="1">
    <name type="scientific">Rhizophagus irregularis (strain DAOM 181602 / DAOM 197198 / MUCL 43194)</name>
    <name type="common">Arbuscular mycorrhizal fungus</name>
    <name type="synonym">Glomus intraradices</name>
    <dbReference type="NCBI Taxonomy" id="747089"/>
    <lineage>
        <taxon>Eukaryota</taxon>
        <taxon>Fungi</taxon>
        <taxon>Fungi incertae sedis</taxon>
        <taxon>Mucoromycota</taxon>
        <taxon>Glomeromycotina</taxon>
        <taxon>Glomeromycetes</taxon>
        <taxon>Glomerales</taxon>
        <taxon>Glomeraceae</taxon>
        <taxon>Rhizophagus</taxon>
    </lineage>
</organism>